<dbReference type="PANTHER" id="PTHR44688:SF16">
    <property type="entry name" value="DNA-BINDING TRANSCRIPTIONAL ACTIVATOR DEVR_DOSR"/>
    <property type="match status" value="1"/>
</dbReference>
<feature type="transmembrane region" description="Helical" evidence="4">
    <location>
        <begin position="156"/>
        <end position="176"/>
    </location>
</feature>
<dbReference type="CDD" id="cd06170">
    <property type="entry name" value="LuxR_C_like"/>
    <property type="match status" value="1"/>
</dbReference>
<evidence type="ECO:0000313" key="6">
    <source>
        <dbReference type="EMBL" id="OUN89800.1"/>
    </source>
</evidence>
<evidence type="ECO:0000256" key="2">
    <source>
        <dbReference type="ARBA" id="ARBA00023125"/>
    </source>
</evidence>
<keyword evidence="2" id="KW-0238">DNA-binding</keyword>
<keyword evidence="7" id="KW-1185">Reference proteome</keyword>
<dbReference type="OrthoDB" id="3196270at2"/>
<evidence type="ECO:0000259" key="5">
    <source>
        <dbReference type="PROSITE" id="PS50043"/>
    </source>
</evidence>
<dbReference type="Proteomes" id="UP000195781">
    <property type="component" value="Unassembled WGS sequence"/>
</dbReference>
<feature type="transmembrane region" description="Helical" evidence="4">
    <location>
        <begin position="133"/>
        <end position="150"/>
    </location>
</feature>
<feature type="transmembrane region" description="Helical" evidence="4">
    <location>
        <begin position="354"/>
        <end position="373"/>
    </location>
</feature>
<evidence type="ECO:0000256" key="3">
    <source>
        <dbReference type="ARBA" id="ARBA00023163"/>
    </source>
</evidence>
<feature type="transmembrane region" description="Helical" evidence="4">
    <location>
        <begin position="208"/>
        <end position="227"/>
    </location>
</feature>
<dbReference type="InterPro" id="IPR000792">
    <property type="entry name" value="Tscrpt_reg_LuxR_C"/>
</dbReference>
<evidence type="ECO:0000256" key="1">
    <source>
        <dbReference type="ARBA" id="ARBA00023015"/>
    </source>
</evidence>
<evidence type="ECO:0000256" key="4">
    <source>
        <dbReference type="SAM" id="Phobius"/>
    </source>
</evidence>
<keyword evidence="4" id="KW-0812">Transmembrane</keyword>
<feature type="transmembrane region" description="Helical" evidence="4">
    <location>
        <begin position="323"/>
        <end position="342"/>
    </location>
</feature>
<dbReference type="RefSeq" id="WP_094334692.1">
    <property type="nucleotide sequence ID" value="NZ_NFIE01000001.1"/>
</dbReference>
<dbReference type="GO" id="GO:0006355">
    <property type="term" value="P:regulation of DNA-templated transcription"/>
    <property type="evidence" value="ECO:0007669"/>
    <property type="project" value="InterPro"/>
</dbReference>
<dbReference type="PANTHER" id="PTHR44688">
    <property type="entry name" value="DNA-BINDING TRANSCRIPTIONAL ACTIVATOR DEVR_DOSR"/>
    <property type="match status" value="1"/>
</dbReference>
<sequence>MADTQGHLPSLPWSAAVFQIALVELVMLMHNSVMLPVVDGVAMNVSIFISGLIYVPVAILARRQPSALSLAGFSGIAAACAAVGAILWTSVAANPADTTLFLVADTLFNIGRAWGTILAVLTLSRIPRGDRTMFAALSGIAIGYAVWPLMRSAAEASPLMLASIMLCTLIASGSACQRDLFARMRDAAPPSDLAPTNPFSFVPISSKLFACIALFETTFGFSTSVRFGAIENWQYALIAVVFGALMLVWSRAKRITFDEDAAFHVSALVVVAGFLLMPATSISQGFTSTIIEIGSQCFYALMLSTFASIAARNPAWSLASIPFGFAVSSCSSSVGFAIARGALAAQDGGSADAILITSAALVLVLFAFVWIGLSGFSFRAFFSEIVPAAPTEEREALPGADAGARAAAALALFAQERGLTAREREIFELLARGHSGKSIMERLTISGNTVKTHTRHIYHKCNVHSQQELIDLVEETIGR</sequence>
<comment type="caution">
    <text evidence="6">The sequence shown here is derived from an EMBL/GenBank/DDBJ whole genome shotgun (WGS) entry which is preliminary data.</text>
</comment>
<protein>
    <submittedName>
        <fullName evidence="6">Helix-turn-helix transcriptional regulator</fullName>
    </submittedName>
</protein>
<dbReference type="Pfam" id="PF00196">
    <property type="entry name" value="GerE"/>
    <property type="match status" value="1"/>
</dbReference>
<feature type="transmembrane region" description="Helical" evidence="4">
    <location>
        <begin position="68"/>
        <end position="88"/>
    </location>
</feature>
<dbReference type="GO" id="GO:0003677">
    <property type="term" value="F:DNA binding"/>
    <property type="evidence" value="ECO:0007669"/>
    <property type="project" value="UniProtKB-KW"/>
</dbReference>
<feature type="transmembrane region" description="Helical" evidence="4">
    <location>
        <begin position="261"/>
        <end position="281"/>
    </location>
</feature>
<keyword evidence="3" id="KW-0804">Transcription</keyword>
<gene>
    <name evidence="6" type="ORF">B5G02_00125</name>
</gene>
<keyword evidence="4" id="KW-1133">Transmembrane helix</keyword>
<dbReference type="InterPro" id="IPR016032">
    <property type="entry name" value="Sig_transdc_resp-reg_C-effctor"/>
</dbReference>
<proteinExistence type="predicted"/>
<feature type="domain" description="HTH luxR-type" evidence="5">
    <location>
        <begin position="412"/>
        <end position="477"/>
    </location>
</feature>
<accession>A0A1Y3Y656</accession>
<reference evidence="7" key="1">
    <citation type="submission" date="2017-04" db="EMBL/GenBank/DDBJ databases">
        <title>Function of individual gut microbiota members based on whole genome sequencing of pure cultures obtained from chicken caecum.</title>
        <authorList>
            <person name="Medvecky M."/>
            <person name="Cejkova D."/>
            <person name="Polansky O."/>
            <person name="Karasova D."/>
            <person name="Kubasova T."/>
            <person name="Cizek A."/>
            <person name="Rychlik I."/>
        </authorList>
    </citation>
    <scope>NUCLEOTIDE SEQUENCE [LARGE SCALE GENOMIC DNA]</scope>
    <source>
        <strain evidence="7">An5</strain>
    </source>
</reference>
<keyword evidence="1" id="KW-0805">Transcription regulation</keyword>
<feature type="transmembrane region" description="Helical" evidence="4">
    <location>
        <begin position="233"/>
        <end position="249"/>
    </location>
</feature>
<dbReference type="InterPro" id="IPR036388">
    <property type="entry name" value="WH-like_DNA-bd_sf"/>
</dbReference>
<name>A0A1Y3Y656_9ACTN</name>
<keyword evidence="4" id="KW-0472">Membrane</keyword>
<dbReference type="PROSITE" id="PS50043">
    <property type="entry name" value="HTH_LUXR_2"/>
    <property type="match status" value="1"/>
</dbReference>
<dbReference type="EMBL" id="NFIE01000001">
    <property type="protein sequence ID" value="OUN89800.1"/>
    <property type="molecule type" value="Genomic_DNA"/>
</dbReference>
<feature type="transmembrane region" description="Helical" evidence="4">
    <location>
        <begin position="41"/>
        <end position="61"/>
    </location>
</feature>
<dbReference type="SUPFAM" id="SSF46894">
    <property type="entry name" value="C-terminal effector domain of the bipartite response regulators"/>
    <property type="match status" value="1"/>
</dbReference>
<feature type="transmembrane region" description="Helical" evidence="4">
    <location>
        <begin position="100"/>
        <end position="121"/>
    </location>
</feature>
<dbReference type="SMART" id="SM00421">
    <property type="entry name" value="HTH_LUXR"/>
    <property type="match status" value="1"/>
</dbReference>
<dbReference type="PRINTS" id="PR00038">
    <property type="entry name" value="HTHLUXR"/>
</dbReference>
<evidence type="ECO:0000313" key="7">
    <source>
        <dbReference type="Proteomes" id="UP000195781"/>
    </source>
</evidence>
<dbReference type="Gene3D" id="1.10.10.10">
    <property type="entry name" value="Winged helix-like DNA-binding domain superfamily/Winged helix DNA-binding domain"/>
    <property type="match status" value="1"/>
</dbReference>
<dbReference type="AlphaFoldDB" id="A0A1Y3Y656"/>
<organism evidence="6 7">
    <name type="scientific">[Collinsella] massiliensis</name>
    <dbReference type="NCBI Taxonomy" id="1232426"/>
    <lineage>
        <taxon>Bacteria</taxon>
        <taxon>Bacillati</taxon>
        <taxon>Actinomycetota</taxon>
        <taxon>Coriobacteriia</taxon>
        <taxon>Coriobacteriales</taxon>
        <taxon>Coriobacteriaceae</taxon>
        <taxon>Enorma</taxon>
    </lineage>
</organism>
<feature type="transmembrane region" description="Helical" evidence="4">
    <location>
        <begin position="293"/>
        <end position="311"/>
    </location>
</feature>